<evidence type="ECO:0000313" key="2">
    <source>
        <dbReference type="EMBL" id="GFR23060.1"/>
    </source>
</evidence>
<gene>
    <name evidence="2" type="primary">EVAR_39559_1</name>
    <name evidence="2" type="ORF">TNCT_244241</name>
</gene>
<feature type="compositionally biased region" description="Polar residues" evidence="1">
    <location>
        <begin position="80"/>
        <end position="97"/>
    </location>
</feature>
<protein>
    <recommendedName>
        <fullName evidence="4">DUF4371 domain-containing protein</fullName>
    </recommendedName>
</protein>
<feature type="region of interest" description="Disordered" evidence="1">
    <location>
        <begin position="71"/>
        <end position="118"/>
    </location>
</feature>
<comment type="caution">
    <text evidence="2">The sequence shown here is derived from an EMBL/GenBank/DDBJ whole genome shotgun (WGS) entry which is preliminary data.</text>
</comment>
<organism evidence="2 3">
    <name type="scientific">Trichonephila clavata</name>
    <name type="common">Joro spider</name>
    <name type="synonym">Nephila clavata</name>
    <dbReference type="NCBI Taxonomy" id="2740835"/>
    <lineage>
        <taxon>Eukaryota</taxon>
        <taxon>Metazoa</taxon>
        <taxon>Ecdysozoa</taxon>
        <taxon>Arthropoda</taxon>
        <taxon>Chelicerata</taxon>
        <taxon>Arachnida</taxon>
        <taxon>Araneae</taxon>
        <taxon>Araneomorphae</taxon>
        <taxon>Entelegynae</taxon>
        <taxon>Araneoidea</taxon>
        <taxon>Nephilidae</taxon>
        <taxon>Trichonephila</taxon>
    </lineage>
</organism>
<dbReference type="PANTHER" id="PTHR45749:SF21">
    <property type="entry name" value="DUF4371 DOMAIN-CONTAINING PROTEIN"/>
    <property type="match status" value="1"/>
</dbReference>
<evidence type="ECO:0008006" key="4">
    <source>
        <dbReference type="Google" id="ProtNLM"/>
    </source>
</evidence>
<dbReference type="OrthoDB" id="6759200at2759"/>
<keyword evidence="3" id="KW-1185">Reference proteome</keyword>
<evidence type="ECO:0000313" key="3">
    <source>
        <dbReference type="Proteomes" id="UP000887116"/>
    </source>
</evidence>
<evidence type="ECO:0000256" key="1">
    <source>
        <dbReference type="SAM" id="MobiDB-lite"/>
    </source>
</evidence>
<dbReference type="AlphaFoldDB" id="A0A8X6HIX6"/>
<dbReference type="PANTHER" id="PTHR45749">
    <property type="match status" value="1"/>
</dbReference>
<accession>A0A8X6HIX6</accession>
<name>A0A8X6HIX6_TRICU</name>
<sequence length="118" mass="12684">MIVRKLKADGLDIMNCRGQAYDNAATIAGCHTGVQQRIKDINPNVEFVPCSNHSLNLICINAASVEGVPKKLGQNDKADQSYNNDQRSHRNMGSQTPVEGARTSRGRCGADTSRAKGG</sequence>
<dbReference type="Proteomes" id="UP000887116">
    <property type="component" value="Unassembled WGS sequence"/>
</dbReference>
<dbReference type="EMBL" id="BMAO01018394">
    <property type="protein sequence ID" value="GFR23060.1"/>
    <property type="molecule type" value="Genomic_DNA"/>
</dbReference>
<proteinExistence type="predicted"/>
<reference evidence="2" key="1">
    <citation type="submission" date="2020-07" db="EMBL/GenBank/DDBJ databases">
        <title>Multicomponent nature underlies the extraordinary mechanical properties of spider dragline silk.</title>
        <authorList>
            <person name="Kono N."/>
            <person name="Nakamura H."/>
            <person name="Mori M."/>
            <person name="Yoshida Y."/>
            <person name="Ohtoshi R."/>
            <person name="Malay A.D."/>
            <person name="Moran D.A.P."/>
            <person name="Tomita M."/>
            <person name="Numata K."/>
            <person name="Arakawa K."/>
        </authorList>
    </citation>
    <scope>NUCLEOTIDE SEQUENCE</scope>
</reference>